<evidence type="ECO:0000313" key="13">
    <source>
        <dbReference type="Ensembl" id="ENSOMYP00000047439.2"/>
    </source>
</evidence>
<dbReference type="FunFam" id="3.30.500.40:FF:000001">
    <property type="entry name" value="Zinc finger, FYVE domain-containing 9a"/>
    <property type="match status" value="1"/>
</dbReference>
<dbReference type="CDD" id="cd15729">
    <property type="entry name" value="FYVE_endofin"/>
    <property type="match status" value="1"/>
</dbReference>
<dbReference type="InterPro" id="IPR011011">
    <property type="entry name" value="Znf_FYVE_PHD"/>
</dbReference>
<dbReference type="SMART" id="SM01422">
    <property type="entry name" value="SARA"/>
    <property type="match status" value="1"/>
</dbReference>
<reference evidence="13" key="1">
    <citation type="submission" date="2020-07" db="EMBL/GenBank/DDBJ databases">
        <title>A long reads based de novo assembly of the rainbow trout Arlee double haploid line genome.</title>
        <authorList>
            <person name="Gao G."/>
            <person name="Palti Y."/>
        </authorList>
    </citation>
    <scope>NUCLEOTIDE SEQUENCE [LARGE SCALE GENOMIC DNA]</scope>
</reference>
<dbReference type="Gene3D" id="3.30.500.40">
    <property type="match status" value="1"/>
</dbReference>
<evidence type="ECO:0000256" key="3">
    <source>
        <dbReference type="ARBA" id="ARBA00022490"/>
    </source>
</evidence>
<organism evidence="13 14">
    <name type="scientific">Oncorhynchus mykiss</name>
    <name type="common">Rainbow trout</name>
    <name type="synonym">Salmo gairdneri</name>
    <dbReference type="NCBI Taxonomy" id="8022"/>
    <lineage>
        <taxon>Eukaryota</taxon>
        <taxon>Metazoa</taxon>
        <taxon>Chordata</taxon>
        <taxon>Craniata</taxon>
        <taxon>Vertebrata</taxon>
        <taxon>Euteleostomi</taxon>
        <taxon>Actinopterygii</taxon>
        <taxon>Neopterygii</taxon>
        <taxon>Teleostei</taxon>
        <taxon>Protacanthopterygii</taxon>
        <taxon>Salmoniformes</taxon>
        <taxon>Salmonidae</taxon>
        <taxon>Salmoninae</taxon>
        <taxon>Oncorhynchus</taxon>
    </lineage>
</organism>
<evidence type="ECO:0000256" key="8">
    <source>
        <dbReference type="ARBA" id="ARBA00022833"/>
    </source>
</evidence>
<dbReference type="InterPro" id="IPR013083">
    <property type="entry name" value="Znf_RING/FYVE/PHD"/>
</dbReference>
<evidence type="ECO:0000256" key="6">
    <source>
        <dbReference type="ARBA" id="ARBA00022753"/>
    </source>
</evidence>
<dbReference type="InterPro" id="IPR024608">
    <property type="entry name" value="SARA-like_SBD"/>
</dbReference>
<dbReference type="Gene3D" id="3.30.1360.220">
    <property type="entry name" value="Domain of unknown function (DUF3480), N-terminal subdomain"/>
    <property type="match status" value="2"/>
</dbReference>
<dbReference type="GO" id="GO:0001889">
    <property type="term" value="P:liver development"/>
    <property type="evidence" value="ECO:0007669"/>
    <property type="project" value="TreeGrafter"/>
</dbReference>
<dbReference type="PANTHER" id="PTHR46319:SF2">
    <property type="entry name" value="ZINC FINGER FYVE DOMAIN-CONTAINING PROTEIN 9"/>
    <property type="match status" value="1"/>
</dbReference>
<proteinExistence type="predicted"/>
<feature type="compositionally biased region" description="Basic and acidic residues" evidence="11">
    <location>
        <begin position="281"/>
        <end position="303"/>
    </location>
</feature>
<comment type="subcellular location">
    <subcellularLocation>
        <location evidence="2">Cytoplasm</location>
    </subcellularLocation>
    <subcellularLocation>
        <location evidence="1">Early endosome membrane</location>
    </subcellularLocation>
</comment>
<dbReference type="Pfam" id="PF11979">
    <property type="entry name" value="SARA_C"/>
    <property type="match status" value="1"/>
</dbReference>
<dbReference type="GO" id="GO:0031901">
    <property type="term" value="C:early endosome membrane"/>
    <property type="evidence" value="ECO:0007669"/>
    <property type="project" value="UniProtKB-SubCell"/>
</dbReference>
<dbReference type="GO" id="GO:0005829">
    <property type="term" value="C:cytosol"/>
    <property type="evidence" value="ECO:0007669"/>
    <property type="project" value="UniProtKB-ARBA"/>
</dbReference>
<evidence type="ECO:0000256" key="7">
    <source>
        <dbReference type="ARBA" id="ARBA00022771"/>
    </source>
</evidence>
<feature type="compositionally biased region" description="Basic and acidic residues" evidence="11">
    <location>
        <begin position="169"/>
        <end position="193"/>
    </location>
</feature>
<dbReference type="GO" id="GO:0008270">
    <property type="term" value="F:zinc ion binding"/>
    <property type="evidence" value="ECO:0007669"/>
    <property type="project" value="UniProtKB-KW"/>
</dbReference>
<feature type="region of interest" description="Disordered" evidence="11">
    <location>
        <begin position="582"/>
        <end position="602"/>
    </location>
</feature>
<dbReference type="Pfam" id="PF11409">
    <property type="entry name" value="SARA"/>
    <property type="match status" value="1"/>
</dbReference>
<feature type="compositionally biased region" description="Basic and acidic residues" evidence="11">
    <location>
        <begin position="148"/>
        <end position="160"/>
    </location>
</feature>
<dbReference type="FunFam" id="3.30.40.10:FF:000084">
    <property type="entry name" value="Zinc finger, FYVE domain-containing 9b"/>
    <property type="match status" value="1"/>
</dbReference>
<dbReference type="GO" id="GO:0005545">
    <property type="term" value="F:1-phosphatidylinositol binding"/>
    <property type="evidence" value="ECO:0007669"/>
    <property type="project" value="UniProtKB-ARBA"/>
</dbReference>
<dbReference type="GO" id="GO:0016197">
    <property type="term" value="P:endosomal transport"/>
    <property type="evidence" value="ECO:0007669"/>
    <property type="project" value="TreeGrafter"/>
</dbReference>
<keyword evidence="5" id="KW-0479">Metal-binding</keyword>
<keyword evidence="8" id="KW-0862">Zinc</keyword>
<feature type="compositionally biased region" description="Low complexity" evidence="11">
    <location>
        <begin position="586"/>
        <end position="602"/>
    </location>
</feature>
<keyword evidence="14" id="KW-1185">Reference proteome</keyword>
<dbReference type="InterPro" id="IPR035438">
    <property type="entry name" value="SARA/endofin"/>
</dbReference>
<feature type="region of interest" description="Disordered" evidence="11">
    <location>
        <begin position="94"/>
        <end position="317"/>
    </location>
</feature>
<name>A0A8C7R5B2_ONCMY</name>
<keyword evidence="7 10" id="KW-0863">Zinc-finger</keyword>
<dbReference type="PANTHER" id="PTHR46319">
    <property type="entry name" value="ZINC FINGER FYVE DOMAIN-CONTAINING PROTEIN"/>
    <property type="match status" value="1"/>
</dbReference>
<dbReference type="Gene3D" id="4.10.720.10">
    <property type="entry name" value="Smad anchor for receptor activation, Smad-binding domain"/>
    <property type="match status" value="1"/>
</dbReference>
<evidence type="ECO:0000256" key="9">
    <source>
        <dbReference type="ARBA" id="ARBA00023136"/>
    </source>
</evidence>
<dbReference type="Ensembl" id="ENSOMYT00000051614.2">
    <property type="protein sequence ID" value="ENSOMYP00000047439.2"/>
    <property type="gene ID" value="ENSOMYG00000020907.2"/>
</dbReference>
<dbReference type="InterPro" id="IPR037145">
    <property type="entry name" value="SARA_Smad-bd_sf"/>
</dbReference>
<evidence type="ECO:0000256" key="2">
    <source>
        <dbReference type="ARBA" id="ARBA00004496"/>
    </source>
</evidence>
<dbReference type="SMART" id="SM00064">
    <property type="entry name" value="FYVE"/>
    <property type="match status" value="1"/>
</dbReference>
<evidence type="ECO:0000313" key="14">
    <source>
        <dbReference type="Proteomes" id="UP000694395"/>
    </source>
</evidence>
<evidence type="ECO:0000256" key="10">
    <source>
        <dbReference type="PROSITE-ProRule" id="PRU00091"/>
    </source>
</evidence>
<evidence type="ECO:0000259" key="12">
    <source>
        <dbReference type="PROSITE" id="PS50178"/>
    </source>
</evidence>
<evidence type="ECO:0000256" key="1">
    <source>
        <dbReference type="ARBA" id="ARBA00004146"/>
    </source>
</evidence>
<feature type="compositionally biased region" description="Basic and acidic residues" evidence="11">
    <location>
        <begin position="215"/>
        <end position="226"/>
    </location>
</feature>
<dbReference type="FunFam" id="3.30.1360.220:FF:000001">
    <property type="entry name" value="Zinc finger, FYVE domain-containing 9a"/>
    <property type="match status" value="1"/>
</dbReference>
<dbReference type="SUPFAM" id="SSF57903">
    <property type="entry name" value="FYVE/PHD zinc finger"/>
    <property type="match status" value="1"/>
</dbReference>
<feature type="domain" description="FYVE-type" evidence="12">
    <location>
        <begin position="457"/>
        <end position="516"/>
    </location>
</feature>
<dbReference type="AlphaFoldDB" id="A0A8C7R5B2"/>
<reference evidence="13" key="2">
    <citation type="submission" date="2025-08" db="UniProtKB">
        <authorList>
            <consortium name="Ensembl"/>
        </authorList>
    </citation>
    <scope>IDENTIFICATION</scope>
</reference>
<evidence type="ECO:0000256" key="11">
    <source>
        <dbReference type="SAM" id="MobiDB-lite"/>
    </source>
</evidence>
<keyword evidence="9" id="KW-0472">Membrane</keyword>
<dbReference type="Gene3D" id="3.30.40.10">
    <property type="entry name" value="Zinc/RING finger domain, C3HC4 (zinc finger)"/>
    <property type="match status" value="1"/>
</dbReference>
<dbReference type="PIRSF" id="PIRSF037289">
    <property type="entry name" value="SARA/endofin"/>
    <property type="match status" value="1"/>
</dbReference>
<accession>A0A8C7R5B2</accession>
<dbReference type="InterPro" id="IPR017455">
    <property type="entry name" value="Znf_FYVE-rel"/>
</dbReference>
<gene>
    <name evidence="13" type="primary">ZFYVE9</name>
</gene>
<keyword evidence="6" id="KW-0967">Endosome</keyword>
<dbReference type="InterPro" id="IPR022557">
    <property type="entry name" value="SARA-like_C"/>
</dbReference>
<dbReference type="SMART" id="SM01421">
    <property type="entry name" value="DUF3480"/>
    <property type="match status" value="1"/>
</dbReference>
<dbReference type="GeneTree" id="ENSGT00940000154290"/>
<dbReference type="PROSITE" id="PS50178">
    <property type="entry name" value="ZF_FYVE"/>
    <property type="match status" value="1"/>
</dbReference>
<keyword evidence="4" id="KW-0597">Phosphoprotein</keyword>
<evidence type="ECO:0000256" key="5">
    <source>
        <dbReference type="ARBA" id="ARBA00022723"/>
    </source>
</evidence>
<evidence type="ECO:0000256" key="4">
    <source>
        <dbReference type="ARBA" id="ARBA00022553"/>
    </source>
</evidence>
<dbReference type="Pfam" id="PF01363">
    <property type="entry name" value="FYVE"/>
    <property type="match status" value="1"/>
</dbReference>
<reference evidence="13" key="3">
    <citation type="submission" date="2025-09" db="UniProtKB">
        <authorList>
            <consortium name="Ensembl"/>
        </authorList>
    </citation>
    <scope>IDENTIFICATION</scope>
</reference>
<protein>
    <submittedName>
        <fullName evidence="13">Zinc finger FYVE-type containing 9</fullName>
    </submittedName>
</protein>
<dbReference type="InterPro" id="IPR000306">
    <property type="entry name" value="Znf_FYVE"/>
</dbReference>
<keyword evidence="3" id="KW-0963">Cytoplasm</keyword>
<feature type="compositionally biased region" description="Basic and acidic residues" evidence="11">
    <location>
        <begin position="256"/>
        <end position="266"/>
    </location>
</feature>
<dbReference type="Proteomes" id="UP000694395">
    <property type="component" value="Chromosome 28"/>
</dbReference>
<feature type="compositionally biased region" description="Low complexity" evidence="11">
    <location>
        <begin position="96"/>
        <end position="120"/>
    </location>
</feature>
<sequence length="1142" mass="125494">MENHFQTEAFNLDKVLDDFEQKQSESINRFNQFINQSINPPIRFALTMLWSDSLPFSLCMFKQSRGNLFVLGSSILIFRAVFTQPNIGKLFGGEGSSASSSSPPYHHHSSISPSSPASPALNGLGEDPCKGNQTFPLDHHQPPTPSDPRTDAPVGERGDGSSHVSHTHLTIEERLGGVEAIAEKFNSKPETERPGAWPPIQDSGREEAGLAGVQSHEEGIPKRESHGNTVKNGLMEGPTERKECRNSSQKQTRLIGEMEKESRGGQDGEMVLTSGMEEEDRGSREEGQSLPPHSKEDSVKEEKEMEESNLENGGGDSSVASILNTRLQLVSVPFGGARPKQPVTLKLQIPWPLSGQDQNQLSPTVNTTIAVCKNKNFENRAGDITMDTGTVVAGGDPGGCVEVVNGELLNGSSSLGLVLESESSPDNDLQAGCHHQGALPRKQLSSLGDVAPVWVPDSKAPVCMKCEIRFTFTKRRHHCRACGKVFCAACCSLRSRLIYMDRKEARVCITCHSALLSAHSWGGMCGGSNQSPNPNNPAEFCSAIPPLQQIRSEGNNLLHSPPKHQGPRRRVRFADGILPNGEAAESPKLPATSPALSPAPASTVGSPVGSSISLIPEDGLPPILISTGVKGDYAVEERPSEMVLIQQLEEGGPDPLVFVLNANLLAMVKLVNYVNRKCWYVTTKGMHAVGQAEVVVLLQCLPDEKSIPKDLFSHFVQLYQEALTGNVLTHLGHSFFTQSFLGSREHGGFLYVSPSFQSLQDLMLPNPPYLFGVLLQKWETPWAKMFPIRLMLRLGAEYRFYPCPLFSVRFRKPLFGEAGHTIMTLLVDFRNYQYTLPMVKGLVVDMEVKKTCIKIPSNRYNELMKAMNKSNEHVLAMGACFNELADSHLVCIQNDDGNYQTQAISIHHQPRKVTGACFFVFSGSLKASSGYLAKTSIVEDGVMVQITAETMDALRQALRDMKDFSITCGWADQEYSQEHVHIQWIDDDHNFFNKGVISPIDGKSMEFITSVKIFHGSEFKANGKVIRWTEVFFLQSEDQPNGLSDPADHSRLTENVARAFCVALCPHLKLLKEEGMAKLGLRVTLESDQVGYLAGSNGQPLLSHYLRDLDSTLIPVIHRGACQLSEGPVVMELVFYILEILS</sequence>